<dbReference type="Gene3D" id="3.40.1090.10">
    <property type="entry name" value="Cytosolic phospholipase A2 catalytic domain"/>
    <property type="match status" value="1"/>
</dbReference>
<evidence type="ECO:0000256" key="1">
    <source>
        <dbReference type="ARBA" id="ARBA00023098"/>
    </source>
</evidence>
<dbReference type="AlphaFoldDB" id="A0A8H6FGV3"/>
<dbReference type="PANTHER" id="PTHR13847:SF284">
    <property type="entry name" value="FAD DEPENDENT OXIDOREDUCTASE DOMAIN-CONTAINING PROTEIN"/>
    <property type="match status" value="1"/>
</dbReference>
<evidence type="ECO:0000259" key="3">
    <source>
        <dbReference type="Pfam" id="PF01266"/>
    </source>
</evidence>
<proteinExistence type="predicted"/>
<dbReference type="InterPro" id="IPR002641">
    <property type="entry name" value="PNPLA_dom"/>
</dbReference>
<dbReference type="GO" id="GO:0046486">
    <property type="term" value="P:glycerolipid metabolic process"/>
    <property type="evidence" value="ECO:0007669"/>
    <property type="project" value="UniProtKB-ARBA"/>
</dbReference>
<dbReference type="OrthoDB" id="429143at2759"/>
<keyword evidence="6" id="KW-1185">Reference proteome</keyword>
<dbReference type="GeneID" id="59293535"/>
<sequence>MEERASIRPGLPLPNPTVSYWQDPPSSLSNNRTTPELPTTVDTLIIGSGITGTTLAYRILSQPSPPSVLVLEARTACSGATGRNGGHTKCVAYREILDNIKDLGEEEAVKIARFGYNCMRNVHAFAREHGIACDSWQGDTVDVIYDQAQWNKAQKAVAELNRVLGDDDPVAQYKFWDAEEAEKKFLAQGCLGAVSYEAGSLSAYKFVIGILALALEKGLNLQTETPALRIRKCESGHRGWIVETPRGAIEAERVVLATNGYAAHLHPPLQGVIVPLRGHMTAQRPGSGLPKDGLATTYSFIYDDGYEYMIPRPQGSMFAGNIMIGGGATKGRDEGICEFGTTDDTTTDAVILKYVEDSAAERFGSNWGHDHPEGRLRRAWTGIMGYSSDGFPLIGQLPDENDLYIAASFQGSGMVLCFESARALFEIMSQEDEALDQWFPKVFRITHGGGIRGYGSLLIIRALMEKVGIEERRIDPVVKSSFSPCLYKPTKIGFSTRFTKDVESFEATVVTETNPSGLSNDSLFLPCHYFDYGAGTSTGGIMLFCLRMTVHDCINEYKILGDKIFGHPRPCSWFGILWPKYSSDSLKSVINEATGRHSNTGYRLNYEVEEQLSQCIVVAYPDSNARGDVPFLFRTYEPPLLARDDVYEKLKSDPRHHPSAIPLHKVARATAAAPAYFRPVRIFPAHRGKPLPAMRFKDGGFGCNNPSEEAYHDVVEAHGGLSRNIGPFISIGTGIGKFRLFSNKIGNFRDVCANAIAALKRPALTTLADKSMSYLANFDKAERFPYYRFDGGEVLGEVAMDEWKTHRSKNRSHEKKQPGAKTLEDIQRAVEAYLQQKGVQRDLEDCAKLLVQRRRFRTKDSSRWERYATTSYYLCKNGTCEKARFDTALGLRHHLESYHGFEARGTVDEMLEQCRNYWWLYPG</sequence>
<dbReference type="Pfam" id="PF01734">
    <property type="entry name" value="Patatin"/>
    <property type="match status" value="1"/>
</dbReference>
<evidence type="ECO:0000313" key="6">
    <source>
        <dbReference type="Proteomes" id="UP000578531"/>
    </source>
</evidence>
<dbReference type="InterPro" id="IPR006076">
    <property type="entry name" value="FAD-dep_OxRdtase"/>
</dbReference>
<dbReference type="Gene3D" id="3.30.9.10">
    <property type="entry name" value="D-Amino Acid Oxidase, subunit A, domain 2"/>
    <property type="match status" value="1"/>
</dbReference>
<evidence type="ECO:0000313" key="5">
    <source>
        <dbReference type="EMBL" id="KAF6227795.1"/>
    </source>
</evidence>
<name>A0A8H6FGV3_9LECA</name>
<dbReference type="Pfam" id="PF01266">
    <property type="entry name" value="DAO"/>
    <property type="match status" value="1"/>
</dbReference>
<evidence type="ECO:0008006" key="7">
    <source>
        <dbReference type="Google" id="ProtNLM"/>
    </source>
</evidence>
<dbReference type="SUPFAM" id="SSF51905">
    <property type="entry name" value="FAD/NAD(P)-binding domain"/>
    <property type="match status" value="1"/>
</dbReference>
<dbReference type="Proteomes" id="UP000578531">
    <property type="component" value="Unassembled WGS sequence"/>
</dbReference>
<keyword evidence="1" id="KW-0443">Lipid metabolism</keyword>
<reference evidence="5 6" key="1">
    <citation type="journal article" date="2020" name="Genomics">
        <title>Complete, high-quality genomes from long-read metagenomic sequencing of two wolf lichen thalli reveals enigmatic genome architecture.</title>
        <authorList>
            <person name="McKenzie S.K."/>
            <person name="Walston R.F."/>
            <person name="Allen J.L."/>
        </authorList>
    </citation>
    <scope>NUCLEOTIDE SEQUENCE [LARGE SCALE GENOMIC DNA]</scope>
    <source>
        <strain evidence="5">WasteWater2</strain>
    </source>
</reference>
<dbReference type="RefSeq" id="XP_037159286.1">
    <property type="nucleotide sequence ID" value="XM_037313771.1"/>
</dbReference>
<dbReference type="InterPro" id="IPR016035">
    <property type="entry name" value="Acyl_Trfase/lysoPLipase"/>
</dbReference>
<dbReference type="Gene3D" id="3.50.50.60">
    <property type="entry name" value="FAD/NAD(P)-binding domain"/>
    <property type="match status" value="1"/>
</dbReference>
<feature type="region of interest" description="Disordered" evidence="2">
    <location>
        <begin position="1"/>
        <end position="35"/>
    </location>
</feature>
<dbReference type="EMBL" id="JACCJC010000080">
    <property type="protein sequence ID" value="KAF6227795.1"/>
    <property type="molecule type" value="Genomic_DNA"/>
</dbReference>
<dbReference type="PANTHER" id="PTHR13847">
    <property type="entry name" value="SARCOSINE DEHYDROGENASE-RELATED"/>
    <property type="match status" value="1"/>
</dbReference>
<dbReference type="GO" id="GO:0005737">
    <property type="term" value="C:cytoplasm"/>
    <property type="evidence" value="ECO:0007669"/>
    <property type="project" value="TreeGrafter"/>
</dbReference>
<comment type="caution">
    <text evidence="5">The sequence shown here is derived from an EMBL/GenBank/DDBJ whole genome shotgun (WGS) entry which is preliminary data.</text>
</comment>
<organism evidence="5 6">
    <name type="scientific">Letharia columbiana</name>
    <dbReference type="NCBI Taxonomy" id="112416"/>
    <lineage>
        <taxon>Eukaryota</taxon>
        <taxon>Fungi</taxon>
        <taxon>Dikarya</taxon>
        <taxon>Ascomycota</taxon>
        <taxon>Pezizomycotina</taxon>
        <taxon>Lecanoromycetes</taxon>
        <taxon>OSLEUM clade</taxon>
        <taxon>Lecanoromycetidae</taxon>
        <taxon>Lecanorales</taxon>
        <taxon>Lecanorineae</taxon>
        <taxon>Parmeliaceae</taxon>
        <taxon>Letharia</taxon>
    </lineage>
</organism>
<feature type="domain" description="PNPLA" evidence="4">
    <location>
        <begin position="525"/>
        <end position="710"/>
    </location>
</feature>
<accession>A0A8H6FGV3</accession>
<evidence type="ECO:0000259" key="4">
    <source>
        <dbReference type="Pfam" id="PF01734"/>
    </source>
</evidence>
<protein>
    <recommendedName>
        <fullName evidence="7">FAD dependent oxidoreductase</fullName>
    </recommendedName>
</protein>
<feature type="compositionally biased region" description="Polar residues" evidence="2">
    <location>
        <begin position="16"/>
        <end position="35"/>
    </location>
</feature>
<gene>
    <name evidence="5" type="ORF">HO173_011897</name>
</gene>
<dbReference type="SUPFAM" id="SSF52151">
    <property type="entry name" value="FabD/lysophospholipase-like"/>
    <property type="match status" value="1"/>
</dbReference>
<feature type="domain" description="FAD dependent oxidoreductase" evidence="3">
    <location>
        <begin position="42"/>
        <end position="425"/>
    </location>
</feature>
<dbReference type="InterPro" id="IPR036188">
    <property type="entry name" value="FAD/NAD-bd_sf"/>
</dbReference>
<evidence type="ECO:0000256" key="2">
    <source>
        <dbReference type="SAM" id="MobiDB-lite"/>
    </source>
</evidence>